<evidence type="ECO:0000259" key="3">
    <source>
        <dbReference type="PROSITE" id="PS51304"/>
    </source>
</evidence>
<dbReference type="Ensembl" id="ENSSOCT00000021339.1">
    <property type="protein sequence ID" value="ENSSOCP00000020817.1"/>
    <property type="gene ID" value="ENSSOCG00000015542.1"/>
</dbReference>
<name>A0A8D0FRU1_STROC</name>
<dbReference type="FunFam" id="2.60.120.200:FF:000021">
    <property type="entry name" value="Galectin"/>
    <property type="match status" value="1"/>
</dbReference>
<dbReference type="Proteomes" id="UP000694551">
    <property type="component" value="Unplaced"/>
</dbReference>
<dbReference type="SMART" id="SM00276">
    <property type="entry name" value="GLECT"/>
    <property type="match status" value="1"/>
</dbReference>
<dbReference type="Pfam" id="PF00337">
    <property type="entry name" value="Gal-bind_lectin"/>
    <property type="match status" value="1"/>
</dbReference>
<feature type="domain" description="Galectin" evidence="3">
    <location>
        <begin position="20"/>
        <end position="150"/>
    </location>
</feature>
<dbReference type="SMART" id="SM00908">
    <property type="entry name" value="Gal-bind_lectin"/>
    <property type="match status" value="1"/>
</dbReference>
<evidence type="ECO:0000256" key="1">
    <source>
        <dbReference type="ARBA" id="ARBA00022734"/>
    </source>
</evidence>
<dbReference type="InterPro" id="IPR044156">
    <property type="entry name" value="Galectin-like"/>
</dbReference>
<keyword evidence="1 2" id="KW-0430">Lectin</keyword>
<dbReference type="CDD" id="cd00070">
    <property type="entry name" value="GLECT"/>
    <property type="match status" value="1"/>
</dbReference>
<organism evidence="4 5">
    <name type="scientific">Strix occidentalis caurina</name>
    <name type="common">northern spotted owl</name>
    <dbReference type="NCBI Taxonomy" id="311401"/>
    <lineage>
        <taxon>Eukaryota</taxon>
        <taxon>Metazoa</taxon>
        <taxon>Chordata</taxon>
        <taxon>Craniata</taxon>
        <taxon>Vertebrata</taxon>
        <taxon>Euteleostomi</taxon>
        <taxon>Archelosauria</taxon>
        <taxon>Archosauria</taxon>
        <taxon>Dinosauria</taxon>
        <taxon>Saurischia</taxon>
        <taxon>Theropoda</taxon>
        <taxon>Coelurosauria</taxon>
        <taxon>Aves</taxon>
        <taxon>Neognathae</taxon>
        <taxon>Neoaves</taxon>
        <taxon>Telluraves</taxon>
        <taxon>Strigiformes</taxon>
        <taxon>Strigidae</taxon>
        <taxon>Strix</taxon>
    </lineage>
</organism>
<proteinExistence type="predicted"/>
<dbReference type="GO" id="GO:0005615">
    <property type="term" value="C:extracellular space"/>
    <property type="evidence" value="ECO:0007669"/>
    <property type="project" value="TreeGrafter"/>
</dbReference>
<reference evidence="4" key="2">
    <citation type="submission" date="2025-09" db="UniProtKB">
        <authorList>
            <consortium name="Ensembl"/>
        </authorList>
    </citation>
    <scope>IDENTIFICATION</scope>
</reference>
<dbReference type="SUPFAM" id="SSF49899">
    <property type="entry name" value="Concanavalin A-like lectins/glucanases"/>
    <property type="match status" value="1"/>
</dbReference>
<dbReference type="GO" id="GO:0030395">
    <property type="term" value="F:lactose binding"/>
    <property type="evidence" value="ECO:0007669"/>
    <property type="project" value="TreeGrafter"/>
</dbReference>
<evidence type="ECO:0000256" key="2">
    <source>
        <dbReference type="RuleBase" id="RU102079"/>
    </source>
</evidence>
<dbReference type="AlphaFoldDB" id="A0A8D0FRU1"/>
<dbReference type="InterPro" id="IPR013320">
    <property type="entry name" value="ConA-like_dom_sf"/>
</dbReference>
<dbReference type="InterPro" id="IPR001079">
    <property type="entry name" value="Galectin_CRD"/>
</dbReference>
<dbReference type="PANTHER" id="PTHR11346">
    <property type="entry name" value="GALECTIN"/>
    <property type="match status" value="1"/>
</dbReference>
<dbReference type="GO" id="GO:0043236">
    <property type="term" value="F:laminin binding"/>
    <property type="evidence" value="ECO:0007669"/>
    <property type="project" value="TreeGrafter"/>
</dbReference>
<evidence type="ECO:0000313" key="4">
    <source>
        <dbReference type="Ensembl" id="ENSSOCP00000020817.1"/>
    </source>
</evidence>
<reference evidence="4" key="1">
    <citation type="submission" date="2025-08" db="UniProtKB">
        <authorList>
            <consortium name="Ensembl"/>
        </authorList>
    </citation>
    <scope>IDENTIFICATION</scope>
</reference>
<keyword evidence="5" id="KW-1185">Reference proteome</keyword>
<evidence type="ECO:0000313" key="5">
    <source>
        <dbReference type="Proteomes" id="UP000694551"/>
    </source>
</evidence>
<accession>A0A8D0FRU1</accession>
<sequence>LELPPCQLMLLSGMGYPSGGLVVTQLDIQPGECIKVKGKILPDAKGFAVNVGKDSSTLMLHFNPRFNCHGDVNTIVCNSKDDGTWGQEDRIADFPFQHGDKIEICISFSETEATVKLPELEFQFPNRLGMEKIQYLAVEGDFKVKAIKFSEQL</sequence>
<dbReference type="PROSITE" id="PS51304">
    <property type="entry name" value="GALECTIN"/>
    <property type="match status" value="1"/>
</dbReference>
<protein>
    <recommendedName>
        <fullName evidence="2">Galectin</fullName>
    </recommendedName>
</protein>
<dbReference type="Gene3D" id="2.60.120.200">
    <property type="match status" value="1"/>
</dbReference>
<dbReference type="PANTHER" id="PTHR11346:SF97">
    <property type="entry name" value="GALECTIN-1"/>
    <property type="match status" value="1"/>
</dbReference>